<gene>
    <name evidence="2" type="ORF">TKK_001122</name>
</gene>
<accession>A0ABD2XNY0</accession>
<dbReference type="SMART" id="SM00225">
    <property type="entry name" value="BTB"/>
    <property type="match status" value="1"/>
</dbReference>
<dbReference type="Pfam" id="PF00651">
    <property type="entry name" value="BTB"/>
    <property type="match status" value="1"/>
</dbReference>
<comment type="caution">
    <text evidence="2">The sequence shown here is derived from an EMBL/GenBank/DDBJ whole genome shotgun (WGS) entry which is preliminary data.</text>
</comment>
<dbReference type="AlphaFoldDB" id="A0ABD2XNY0"/>
<reference evidence="2 3" key="1">
    <citation type="journal article" date="2024" name="bioRxiv">
        <title>A reference genome for Trichogramma kaykai: A tiny desert-dwelling parasitoid wasp with competing sex-ratio distorters.</title>
        <authorList>
            <person name="Culotta J."/>
            <person name="Lindsey A.R."/>
        </authorList>
    </citation>
    <scope>NUCLEOTIDE SEQUENCE [LARGE SCALE GENOMIC DNA]</scope>
    <source>
        <strain evidence="2 3">KSX58</strain>
    </source>
</reference>
<dbReference type="Gene3D" id="3.30.710.10">
    <property type="entry name" value="Potassium Channel Kv1.1, Chain A"/>
    <property type="match status" value="1"/>
</dbReference>
<evidence type="ECO:0000259" key="1">
    <source>
        <dbReference type="PROSITE" id="PS50097"/>
    </source>
</evidence>
<dbReference type="InterPro" id="IPR000210">
    <property type="entry name" value="BTB/POZ_dom"/>
</dbReference>
<dbReference type="EMBL" id="JBJJXI010000018">
    <property type="protein sequence ID" value="KAL3407047.1"/>
    <property type="molecule type" value="Genomic_DNA"/>
</dbReference>
<sequence>MEYLMEPVGPTSMIKKEYTFSWTLENVPYEEVKSGLKESPIFTGEGDEKFQFRLIYHRCLEERLSNLRSETVRKLILCCSNIESEVTCTFDVTIHLDGRKIVSKSCGGFQGNNNLVVHKVYAHSRKDFVWPKKTTVIQCKITLSRSVPTSSEDGSSEDMALEKPAAPGLKFDCLFLEETLSDVKLLTKSGKEIPAHKILLAVASPVFMATFGRERSMPAESSRSSQAVDLSDVGEEVAVEMLRFVYTGEVDDSVASDISKTAELLEAAHRYAIEGLKDKCERMLISNLSSDNVLETLRLADVYKANDLKMRAIHFVKHSINNSEDLDEITNMLLSKTRLVDN</sequence>
<dbReference type="Gene3D" id="6.10.250.3030">
    <property type="match status" value="1"/>
</dbReference>
<dbReference type="PANTHER" id="PTHR24413">
    <property type="entry name" value="SPECKLE-TYPE POZ PROTEIN"/>
    <property type="match status" value="1"/>
</dbReference>
<dbReference type="PROSITE" id="PS50097">
    <property type="entry name" value="BTB"/>
    <property type="match status" value="1"/>
</dbReference>
<evidence type="ECO:0000313" key="2">
    <source>
        <dbReference type="EMBL" id="KAL3407047.1"/>
    </source>
</evidence>
<keyword evidence="3" id="KW-1185">Reference proteome</keyword>
<proteinExistence type="predicted"/>
<dbReference type="Proteomes" id="UP001627154">
    <property type="component" value="Unassembled WGS sequence"/>
</dbReference>
<organism evidence="2 3">
    <name type="scientific">Trichogramma kaykai</name>
    <dbReference type="NCBI Taxonomy" id="54128"/>
    <lineage>
        <taxon>Eukaryota</taxon>
        <taxon>Metazoa</taxon>
        <taxon>Ecdysozoa</taxon>
        <taxon>Arthropoda</taxon>
        <taxon>Hexapoda</taxon>
        <taxon>Insecta</taxon>
        <taxon>Pterygota</taxon>
        <taxon>Neoptera</taxon>
        <taxon>Endopterygota</taxon>
        <taxon>Hymenoptera</taxon>
        <taxon>Apocrita</taxon>
        <taxon>Proctotrupomorpha</taxon>
        <taxon>Chalcidoidea</taxon>
        <taxon>Trichogrammatidae</taxon>
        <taxon>Trichogramma</taxon>
    </lineage>
</organism>
<dbReference type="InterPro" id="IPR011333">
    <property type="entry name" value="SKP1/BTB/POZ_sf"/>
</dbReference>
<dbReference type="SUPFAM" id="SSF54695">
    <property type="entry name" value="POZ domain"/>
    <property type="match status" value="1"/>
</dbReference>
<name>A0ABD2XNY0_9HYME</name>
<feature type="domain" description="BTB" evidence="1">
    <location>
        <begin position="181"/>
        <end position="254"/>
    </location>
</feature>
<protein>
    <recommendedName>
        <fullName evidence="1">BTB domain-containing protein</fullName>
    </recommendedName>
</protein>
<evidence type="ECO:0000313" key="3">
    <source>
        <dbReference type="Proteomes" id="UP001627154"/>
    </source>
</evidence>